<feature type="compositionally biased region" description="Polar residues" evidence="1">
    <location>
        <begin position="13"/>
        <end position="25"/>
    </location>
</feature>
<feature type="compositionally biased region" description="Basic residues" evidence="1">
    <location>
        <begin position="207"/>
        <end position="220"/>
    </location>
</feature>
<evidence type="ECO:0000313" key="2">
    <source>
        <dbReference type="EMBL" id="GFZ14375.1"/>
    </source>
</evidence>
<sequence length="220" mass="25041">MEEGEGTKKSNEGRSSSVVPPQSQAWFKPWATTDGDQSKPQMKLEYNLQILGKNLYLAKRGDWKNVCFSSRDVVLEQGPWRIANQPIILGKWQRMLKVRKDDEKSIPVWVRFHNIPFEFWDEEALGQVASRTLGKGKQDPLFLPDKDGTSNQGAEEADGWSRGPEEVDTEREEEDNLSQHHTEKEEGNGIKTITSVQPIKQGNGGKKGTKSSNRKKEKRY</sequence>
<protein>
    <recommendedName>
        <fullName evidence="4">DUF4283 domain-containing protein</fullName>
    </recommendedName>
</protein>
<gene>
    <name evidence="2" type="ORF">Acr_24g0005650</name>
</gene>
<name>A0A7J0GU57_9ERIC</name>
<accession>A0A7J0GU57</accession>
<evidence type="ECO:0000256" key="1">
    <source>
        <dbReference type="SAM" id="MobiDB-lite"/>
    </source>
</evidence>
<dbReference type="AlphaFoldDB" id="A0A7J0GU57"/>
<feature type="compositionally biased region" description="Acidic residues" evidence="1">
    <location>
        <begin position="166"/>
        <end position="176"/>
    </location>
</feature>
<organism evidence="2 3">
    <name type="scientific">Actinidia rufa</name>
    <dbReference type="NCBI Taxonomy" id="165716"/>
    <lineage>
        <taxon>Eukaryota</taxon>
        <taxon>Viridiplantae</taxon>
        <taxon>Streptophyta</taxon>
        <taxon>Embryophyta</taxon>
        <taxon>Tracheophyta</taxon>
        <taxon>Spermatophyta</taxon>
        <taxon>Magnoliopsida</taxon>
        <taxon>eudicotyledons</taxon>
        <taxon>Gunneridae</taxon>
        <taxon>Pentapetalae</taxon>
        <taxon>asterids</taxon>
        <taxon>Ericales</taxon>
        <taxon>Actinidiaceae</taxon>
        <taxon>Actinidia</taxon>
    </lineage>
</organism>
<reference evidence="2 3" key="1">
    <citation type="submission" date="2019-07" db="EMBL/GenBank/DDBJ databases">
        <title>De Novo Assembly of kiwifruit Actinidia rufa.</title>
        <authorList>
            <person name="Sugita-Konishi S."/>
            <person name="Sato K."/>
            <person name="Mori E."/>
            <person name="Abe Y."/>
            <person name="Kisaki G."/>
            <person name="Hamano K."/>
            <person name="Suezawa K."/>
            <person name="Otani M."/>
            <person name="Fukuda T."/>
            <person name="Manabe T."/>
            <person name="Gomi K."/>
            <person name="Tabuchi M."/>
            <person name="Akimitsu K."/>
            <person name="Kataoka I."/>
        </authorList>
    </citation>
    <scope>NUCLEOTIDE SEQUENCE [LARGE SCALE GENOMIC DNA]</scope>
    <source>
        <strain evidence="3">cv. Fuchu</strain>
    </source>
</reference>
<dbReference type="Proteomes" id="UP000585474">
    <property type="component" value="Unassembled WGS sequence"/>
</dbReference>
<keyword evidence="3" id="KW-1185">Reference proteome</keyword>
<feature type="compositionally biased region" description="Basic and acidic residues" evidence="1">
    <location>
        <begin position="177"/>
        <end position="188"/>
    </location>
</feature>
<dbReference type="PANTHER" id="PTHR31286">
    <property type="entry name" value="GLYCINE-RICH CELL WALL STRUCTURAL PROTEIN 1.8-LIKE"/>
    <property type="match status" value="1"/>
</dbReference>
<feature type="region of interest" description="Disordered" evidence="1">
    <location>
        <begin position="135"/>
        <end position="220"/>
    </location>
</feature>
<dbReference type="PANTHER" id="PTHR31286:SF165">
    <property type="entry name" value="DUF4283 DOMAIN-CONTAINING PROTEIN"/>
    <property type="match status" value="1"/>
</dbReference>
<comment type="caution">
    <text evidence="2">The sequence shown here is derived from an EMBL/GenBank/DDBJ whole genome shotgun (WGS) entry which is preliminary data.</text>
</comment>
<dbReference type="OrthoDB" id="1939300at2759"/>
<proteinExistence type="predicted"/>
<dbReference type="EMBL" id="BJWL01000024">
    <property type="protein sequence ID" value="GFZ14375.1"/>
    <property type="molecule type" value="Genomic_DNA"/>
</dbReference>
<feature type="region of interest" description="Disordered" evidence="1">
    <location>
        <begin position="1"/>
        <end position="38"/>
    </location>
</feature>
<evidence type="ECO:0008006" key="4">
    <source>
        <dbReference type="Google" id="ProtNLM"/>
    </source>
</evidence>
<feature type="compositionally biased region" description="Basic and acidic residues" evidence="1">
    <location>
        <begin position="1"/>
        <end position="12"/>
    </location>
</feature>
<evidence type="ECO:0000313" key="3">
    <source>
        <dbReference type="Proteomes" id="UP000585474"/>
    </source>
</evidence>
<dbReference type="InterPro" id="IPR040256">
    <property type="entry name" value="At4g02000-like"/>
</dbReference>